<evidence type="ECO:0000256" key="7">
    <source>
        <dbReference type="PIRNR" id="PIRNR031032"/>
    </source>
</evidence>
<accession>A0A9P8Y5M7</accession>
<keyword evidence="4 7" id="KW-0256">Endoplasmic reticulum</keyword>
<dbReference type="Proteomes" id="UP000756346">
    <property type="component" value="Unassembled WGS sequence"/>
</dbReference>
<evidence type="ECO:0000259" key="8">
    <source>
        <dbReference type="PROSITE" id="PS51751"/>
    </source>
</evidence>
<protein>
    <recommendedName>
        <fullName evidence="7">Efficient mitochondria targeting-associated protein 19</fullName>
    </recommendedName>
</protein>
<dbReference type="InterPro" id="IPR016964">
    <property type="entry name" value="Sigma2_recept"/>
</dbReference>
<evidence type="ECO:0000256" key="3">
    <source>
        <dbReference type="ARBA" id="ARBA00022692"/>
    </source>
</evidence>
<evidence type="ECO:0000256" key="6">
    <source>
        <dbReference type="ARBA" id="ARBA00023136"/>
    </source>
</evidence>
<dbReference type="OrthoDB" id="433124at2759"/>
<keyword evidence="3 7" id="KW-0812">Transmembrane</keyword>
<feature type="transmembrane region" description="Helical" evidence="7">
    <location>
        <begin position="112"/>
        <end position="136"/>
    </location>
</feature>
<name>A0A9P8Y5M7_9PEZI</name>
<dbReference type="GeneID" id="70190544"/>
<proteinExistence type="inferred from homology"/>
<gene>
    <name evidence="9" type="ORF">B0I36DRAFT_384384</name>
</gene>
<comment type="subcellular location">
    <subcellularLocation>
        <location evidence="1">Endoplasmic reticulum membrane</location>
        <topology evidence="1">Multi-pass membrane protein</topology>
    </subcellularLocation>
</comment>
<comment type="caution">
    <text evidence="9">The sequence shown here is derived from an EMBL/GenBank/DDBJ whole genome shotgun (WGS) entry which is preliminary data.</text>
</comment>
<dbReference type="RefSeq" id="XP_046013337.1">
    <property type="nucleotide sequence ID" value="XM_046160998.1"/>
</dbReference>
<evidence type="ECO:0000313" key="9">
    <source>
        <dbReference type="EMBL" id="KAH7031657.1"/>
    </source>
</evidence>
<comment type="similarity">
    <text evidence="2">Belongs to the TMEM97/sigma-2 receptor family.</text>
</comment>
<evidence type="ECO:0000256" key="5">
    <source>
        <dbReference type="ARBA" id="ARBA00022989"/>
    </source>
</evidence>
<feature type="domain" description="EXPERA" evidence="8">
    <location>
        <begin position="15"/>
        <end position="166"/>
    </location>
</feature>
<keyword evidence="10" id="KW-1185">Reference proteome</keyword>
<dbReference type="PANTHER" id="PTHR31204">
    <property type="entry name" value="SIGMA INTRACELLULAR RECEPTOR 2"/>
    <property type="match status" value="1"/>
</dbReference>
<feature type="transmembrane region" description="Helical" evidence="7">
    <location>
        <begin position="79"/>
        <end position="100"/>
    </location>
</feature>
<dbReference type="InterPro" id="IPR033118">
    <property type="entry name" value="EXPERA"/>
</dbReference>
<dbReference type="PANTHER" id="PTHR31204:SF1">
    <property type="entry name" value="SIGMA INTRACELLULAR RECEPTOR 2"/>
    <property type="match status" value="1"/>
</dbReference>
<dbReference type="AlphaFoldDB" id="A0A9P8Y5M7"/>
<reference evidence="9" key="1">
    <citation type="journal article" date="2021" name="Nat. Commun.">
        <title>Genetic determinants of endophytism in the Arabidopsis root mycobiome.</title>
        <authorList>
            <person name="Mesny F."/>
            <person name="Miyauchi S."/>
            <person name="Thiergart T."/>
            <person name="Pickel B."/>
            <person name="Atanasova L."/>
            <person name="Karlsson M."/>
            <person name="Huettel B."/>
            <person name="Barry K.W."/>
            <person name="Haridas S."/>
            <person name="Chen C."/>
            <person name="Bauer D."/>
            <person name="Andreopoulos W."/>
            <person name="Pangilinan J."/>
            <person name="LaButti K."/>
            <person name="Riley R."/>
            <person name="Lipzen A."/>
            <person name="Clum A."/>
            <person name="Drula E."/>
            <person name="Henrissat B."/>
            <person name="Kohler A."/>
            <person name="Grigoriev I.V."/>
            <person name="Martin F.M."/>
            <person name="Hacquard S."/>
        </authorList>
    </citation>
    <scope>NUCLEOTIDE SEQUENCE</scope>
    <source>
        <strain evidence="9">MPI-CAGE-CH-0230</strain>
    </source>
</reference>
<sequence>MAPSSTTTPPTSSWLDKVYLVYFAIHIPVMLCVDLVPLYPHSLWVPASAPLHFLHDLRAWYLATYADQFFAAPPAVAPAFFTFFTLLELVFHFPVSVWAVRRLGGKQLDGAAELVLLVYGIETVLTTACCMFEAYHWDAALVTSEQRVMLLTALYGSYLAVATLLSVDMYARLLNRVSPSSAGHIAKKLQ</sequence>
<dbReference type="InterPro" id="IPR051987">
    <property type="entry name" value="Sigma-2_receptor-like"/>
</dbReference>
<organism evidence="9 10">
    <name type="scientific">Microdochium trichocladiopsis</name>
    <dbReference type="NCBI Taxonomy" id="1682393"/>
    <lineage>
        <taxon>Eukaryota</taxon>
        <taxon>Fungi</taxon>
        <taxon>Dikarya</taxon>
        <taxon>Ascomycota</taxon>
        <taxon>Pezizomycotina</taxon>
        <taxon>Sordariomycetes</taxon>
        <taxon>Xylariomycetidae</taxon>
        <taxon>Xylariales</taxon>
        <taxon>Microdochiaceae</taxon>
        <taxon>Microdochium</taxon>
    </lineage>
</organism>
<dbReference type="PROSITE" id="PS51751">
    <property type="entry name" value="EXPERA"/>
    <property type="match status" value="1"/>
</dbReference>
<keyword evidence="5 7" id="KW-1133">Transmembrane helix</keyword>
<keyword evidence="6 7" id="KW-0472">Membrane</keyword>
<dbReference type="GO" id="GO:0005789">
    <property type="term" value="C:endoplasmic reticulum membrane"/>
    <property type="evidence" value="ECO:0007669"/>
    <property type="project" value="UniProtKB-SubCell"/>
</dbReference>
<evidence type="ECO:0000256" key="1">
    <source>
        <dbReference type="ARBA" id="ARBA00004477"/>
    </source>
</evidence>
<feature type="transmembrane region" description="Helical" evidence="7">
    <location>
        <begin position="20"/>
        <end position="39"/>
    </location>
</feature>
<evidence type="ECO:0000256" key="2">
    <source>
        <dbReference type="ARBA" id="ARBA00009096"/>
    </source>
</evidence>
<evidence type="ECO:0000313" key="10">
    <source>
        <dbReference type="Proteomes" id="UP000756346"/>
    </source>
</evidence>
<dbReference type="Pfam" id="PF05241">
    <property type="entry name" value="EBP"/>
    <property type="match status" value="1"/>
</dbReference>
<feature type="transmembrane region" description="Helical" evidence="7">
    <location>
        <begin position="148"/>
        <end position="167"/>
    </location>
</feature>
<evidence type="ECO:0000256" key="4">
    <source>
        <dbReference type="ARBA" id="ARBA00022824"/>
    </source>
</evidence>
<dbReference type="PIRSF" id="PIRSF031032">
    <property type="entry name" value="TMP_97_prd"/>
    <property type="match status" value="1"/>
</dbReference>
<dbReference type="EMBL" id="JAGTJQ010000005">
    <property type="protein sequence ID" value="KAH7031657.1"/>
    <property type="molecule type" value="Genomic_DNA"/>
</dbReference>